<keyword evidence="2" id="KW-1185">Reference proteome</keyword>
<dbReference type="Proteomes" id="UP000499080">
    <property type="component" value="Unassembled WGS sequence"/>
</dbReference>
<accession>A0A4Y2CP57</accession>
<reference evidence="1 2" key="1">
    <citation type="journal article" date="2019" name="Sci. Rep.">
        <title>Orb-weaving spider Araneus ventricosus genome elucidates the spidroin gene catalogue.</title>
        <authorList>
            <person name="Kono N."/>
            <person name="Nakamura H."/>
            <person name="Ohtoshi R."/>
            <person name="Moran D.A.P."/>
            <person name="Shinohara A."/>
            <person name="Yoshida Y."/>
            <person name="Fujiwara M."/>
            <person name="Mori M."/>
            <person name="Tomita M."/>
            <person name="Arakawa K."/>
        </authorList>
    </citation>
    <scope>NUCLEOTIDE SEQUENCE [LARGE SCALE GENOMIC DNA]</scope>
</reference>
<sequence>MKRLDAYSLIRILFNDEERLSPSLRSRCWSLMMMWRNLQSHSSSGADLENRTNQNGDLIFSAVLVLSPENEFRLLSEVVQVVIMRKHNTVVGLRLVSFTTMNGSQMKV</sequence>
<dbReference type="EMBL" id="BGPR01087188">
    <property type="protein sequence ID" value="GBM06211.1"/>
    <property type="molecule type" value="Genomic_DNA"/>
</dbReference>
<comment type="caution">
    <text evidence="1">The sequence shown here is derived from an EMBL/GenBank/DDBJ whole genome shotgun (WGS) entry which is preliminary data.</text>
</comment>
<evidence type="ECO:0000313" key="2">
    <source>
        <dbReference type="Proteomes" id="UP000499080"/>
    </source>
</evidence>
<name>A0A4Y2CP57_ARAVE</name>
<protein>
    <submittedName>
        <fullName evidence="1">Uncharacterized protein</fullName>
    </submittedName>
</protein>
<evidence type="ECO:0000313" key="1">
    <source>
        <dbReference type="EMBL" id="GBM06211.1"/>
    </source>
</evidence>
<organism evidence="1 2">
    <name type="scientific">Araneus ventricosus</name>
    <name type="common">Orbweaver spider</name>
    <name type="synonym">Epeira ventricosa</name>
    <dbReference type="NCBI Taxonomy" id="182803"/>
    <lineage>
        <taxon>Eukaryota</taxon>
        <taxon>Metazoa</taxon>
        <taxon>Ecdysozoa</taxon>
        <taxon>Arthropoda</taxon>
        <taxon>Chelicerata</taxon>
        <taxon>Arachnida</taxon>
        <taxon>Araneae</taxon>
        <taxon>Araneomorphae</taxon>
        <taxon>Entelegynae</taxon>
        <taxon>Araneoidea</taxon>
        <taxon>Araneidae</taxon>
        <taxon>Araneus</taxon>
    </lineage>
</organism>
<gene>
    <name evidence="1" type="ORF">AVEN_120342_1</name>
</gene>
<dbReference type="AlphaFoldDB" id="A0A4Y2CP57"/>
<proteinExistence type="predicted"/>